<keyword evidence="1" id="KW-0175">Coiled coil</keyword>
<organism evidence="3 4">
    <name type="scientific">Tanacetum coccineum</name>
    <dbReference type="NCBI Taxonomy" id="301880"/>
    <lineage>
        <taxon>Eukaryota</taxon>
        <taxon>Viridiplantae</taxon>
        <taxon>Streptophyta</taxon>
        <taxon>Embryophyta</taxon>
        <taxon>Tracheophyta</taxon>
        <taxon>Spermatophyta</taxon>
        <taxon>Magnoliopsida</taxon>
        <taxon>eudicotyledons</taxon>
        <taxon>Gunneridae</taxon>
        <taxon>Pentapetalae</taxon>
        <taxon>asterids</taxon>
        <taxon>campanulids</taxon>
        <taxon>Asterales</taxon>
        <taxon>Asteraceae</taxon>
        <taxon>Asteroideae</taxon>
        <taxon>Anthemideae</taxon>
        <taxon>Anthemidinae</taxon>
        <taxon>Tanacetum</taxon>
    </lineage>
</organism>
<feature type="compositionally biased region" description="Basic residues" evidence="2">
    <location>
        <begin position="22"/>
        <end position="33"/>
    </location>
</feature>
<dbReference type="Proteomes" id="UP001151760">
    <property type="component" value="Unassembled WGS sequence"/>
</dbReference>
<reference evidence="3" key="2">
    <citation type="submission" date="2022-01" db="EMBL/GenBank/DDBJ databases">
        <authorList>
            <person name="Yamashiro T."/>
            <person name="Shiraishi A."/>
            <person name="Satake H."/>
            <person name="Nakayama K."/>
        </authorList>
    </citation>
    <scope>NUCLEOTIDE SEQUENCE</scope>
</reference>
<dbReference type="EMBL" id="BQNB010009302">
    <property type="protein sequence ID" value="GJS61610.1"/>
    <property type="molecule type" value="Genomic_DNA"/>
</dbReference>
<comment type="caution">
    <text evidence="3">The sequence shown here is derived from an EMBL/GenBank/DDBJ whole genome shotgun (WGS) entry which is preliminary data.</text>
</comment>
<feature type="compositionally biased region" description="Basic and acidic residues" evidence="2">
    <location>
        <begin position="34"/>
        <end position="49"/>
    </location>
</feature>
<reference evidence="3" key="1">
    <citation type="journal article" date="2022" name="Int. J. Mol. Sci.">
        <title>Draft Genome of Tanacetum Coccineum: Genomic Comparison of Closely Related Tanacetum-Family Plants.</title>
        <authorList>
            <person name="Yamashiro T."/>
            <person name="Shiraishi A."/>
            <person name="Nakayama K."/>
            <person name="Satake H."/>
        </authorList>
    </citation>
    <scope>NUCLEOTIDE SEQUENCE</scope>
</reference>
<feature type="compositionally biased region" description="Basic and acidic residues" evidence="2">
    <location>
        <begin position="1"/>
        <end position="21"/>
    </location>
</feature>
<protein>
    <submittedName>
        <fullName evidence="3">Uncharacterized protein</fullName>
    </submittedName>
</protein>
<feature type="region of interest" description="Disordered" evidence="2">
    <location>
        <begin position="412"/>
        <end position="462"/>
    </location>
</feature>
<accession>A0ABQ4X9A5</accession>
<gene>
    <name evidence="3" type="ORF">Tco_0656394</name>
</gene>
<name>A0ABQ4X9A5_9ASTR</name>
<feature type="region of interest" description="Disordered" evidence="2">
    <location>
        <begin position="1"/>
        <end position="58"/>
    </location>
</feature>
<feature type="region of interest" description="Disordered" evidence="2">
    <location>
        <begin position="1248"/>
        <end position="1267"/>
    </location>
</feature>
<evidence type="ECO:0000256" key="1">
    <source>
        <dbReference type="SAM" id="Coils"/>
    </source>
</evidence>
<evidence type="ECO:0000256" key="2">
    <source>
        <dbReference type="SAM" id="MobiDB-lite"/>
    </source>
</evidence>
<feature type="coiled-coil region" evidence="1">
    <location>
        <begin position="634"/>
        <end position="675"/>
    </location>
</feature>
<keyword evidence="4" id="KW-1185">Reference proteome</keyword>
<evidence type="ECO:0000313" key="4">
    <source>
        <dbReference type="Proteomes" id="UP001151760"/>
    </source>
</evidence>
<sequence>MGSEVQESKEKKVEGSEETAKGSRKKMLGRKRAGKEQQQESSKKQKVEEEKESDEVEEVDEAELKKLLAIKKDEDIAIDAIPLATKLPVLTNYKLLKEGMMIHNQLIRADGSSKRYSSMIRMLQGIDREDLEALWRIVKAKYGDTRPENEFERVLWGDLKVMTMDQFQRRGGGGGSLHSIFDQSDRDQHTRILGYIADRISLCTHVDSAEGGGFVWRQKCDILHTICCCDRHSMIRRGNLMEHNSGLRWIHTVWYTYCMIDWTSGMRGATGGGWCDACEEIKIVVVRLISYWYCGGVRVVFLGERECVEIRERFYTYGVWSCGCEIVNGKPSMIDPARLPNTANGCKPKPRNWQASMSSRVSNKDVHLGEHRKQKPFLKFNDLQCPTCKKCLYSANHDECVLEYLSRLNPRASAQNKDAKSHKTTKRYMPVEKSSASKKPERQIPTGHRFSNKKTTTVPEKTMNPRSCLRWQLTGRILKTVGLRWVPTGKLFNSCTSKVESEPTHGSNVDIHHIHACKQTLGLSAGTSFNGQKQQRIDLNADALYNAKQENLRVWLLKMLISKKPVPECSDLTPQRQMMSAENNTSCPNLEFKTTAMNSQVQSWFQKLFLKQSRQLYHDKRVNTPRSGEDSLQLKELMEFCTKLQQRVLDLENTKTAQAQEITSLKKRVKKLERKKKSRTHGLKRLYKVGLSARIDSSDDEASLGDQEDASKQGRKIHDIDADEDITLENVHDADMFGVHDLDGDEVFVETEEPVVNAATTTSTIPVSAAKGLFDVDMNLAQALAELKSTKPKAVTTAATTTTTIVTRPKAKGLVIQEQEQASTPITSSKDKGKGIMVEEPLKMKKKDQVLFDEQEAIRLQAQFNEKEMIAREKEEANAALIAQWNDIQDKVETDYELAQRLQAEEQEELTIIEKSKLFQQLLEKKRKHFAAKRAEERRNRPPIKAQQRSIIYMDTKLVEGSETREEESSKRAGEALKQESSKKQKKILYYMLVEKMYPLIKHTLHQIFNDVKLQVDYECEMAFKLLRLARNSLRKAIRPTKKHLKEDCPIMPVGVDNSKSTYGGIQFLEAEYLELSASCAHVMCTPVPSTSILGIISSRNRLKTGRMPTKIELTLEQSQQGVSNDVLVSIEGVEELKRMYGERSKILRLSWKTPCKEDSLNLPDHRIHKDGDGDALFQLKSDSLPHAHAQTTKTYYKHQDSRIMKAQELKTKTSAQTLIYKIFLQRYQVYQGRLLASFQDDAKYEHVGQDTRSQGGKDDQDGRIKI</sequence>
<proteinExistence type="predicted"/>
<evidence type="ECO:0000313" key="3">
    <source>
        <dbReference type="EMBL" id="GJS61610.1"/>
    </source>
</evidence>
<feature type="region of interest" description="Disordered" evidence="2">
    <location>
        <begin position="959"/>
        <end position="978"/>
    </location>
</feature>